<evidence type="ECO:0000256" key="1">
    <source>
        <dbReference type="ARBA" id="ARBA00000830"/>
    </source>
</evidence>
<dbReference type="InterPro" id="IPR050155">
    <property type="entry name" value="HAD-like_hydrolase_sf"/>
</dbReference>
<dbReference type="GO" id="GO:0008967">
    <property type="term" value="F:phosphoglycolate phosphatase activity"/>
    <property type="evidence" value="ECO:0007669"/>
    <property type="project" value="UniProtKB-EC"/>
</dbReference>
<dbReference type="InterPro" id="IPR036412">
    <property type="entry name" value="HAD-like_sf"/>
</dbReference>
<dbReference type="InterPro" id="IPR023198">
    <property type="entry name" value="PGP-like_dom2"/>
</dbReference>
<evidence type="ECO:0000256" key="2">
    <source>
        <dbReference type="ARBA" id="ARBA00004818"/>
    </source>
</evidence>
<protein>
    <recommendedName>
        <fullName evidence="4">phosphoglycolate phosphatase</fullName>
        <ecNumber evidence="4">3.1.3.18</ecNumber>
    </recommendedName>
</protein>
<dbReference type="EMBL" id="UGNV01000003">
    <property type="protein sequence ID" value="STX55618.1"/>
    <property type="molecule type" value="Genomic_DNA"/>
</dbReference>
<dbReference type="Proteomes" id="UP000254968">
    <property type="component" value="Unassembled WGS sequence"/>
</dbReference>
<dbReference type="AlphaFoldDB" id="A0A378JSQ7"/>
<sequence>MSKNSNPNNIIFFDFDGTIVDTMKQYFHLYNEFANKNNKPIIAINDYQKLRNNSFNEVRKKLGLNLLETFIIAKKIKKQLFKDPYLIKIVPGIIDIINEIHKRNFLIYIVSSNTKNNIQKILIANKINHIEKIISTYRGFNKTYFIKKYLKKNKDYQRAFLVSDEYKDIRVANKLDIISIAVTWGANDFIQNQEVIPNFTISEPGQILTAIKQLE</sequence>
<dbReference type="GO" id="GO:0005829">
    <property type="term" value="C:cytosol"/>
    <property type="evidence" value="ECO:0007669"/>
    <property type="project" value="TreeGrafter"/>
</dbReference>
<dbReference type="SFLD" id="SFLDS00003">
    <property type="entry name" value="Haloacid_Dehalogenase"/>
    <property type="match status" value="1"/>
</dbReference>
<comment type="pathway">
    <text evidence="2">Organic acid metabolism; glycolate biosynthesis; glycolate from 2-phosphoglycolate: step 1/1.</text>
</comment>
<comment type="catalytic activity">
    <reaction evidence="1">
        <text>2-phosphoglycolate + H2O = glycolate + phosphate</text>
        <dbReference type="Rhea" id="RHEA:14369"/>
        <dbReference type="ChEBI" id="CHEBI:15377"/>
        <dbReference type="ChEBI" id="CHEBI:29805"/>
        <dbReference type="ChEBI" id="CHEBI:43474"/>
        <dbReference type="ChEBI" id="CHEBI:58033"/>
        <dbReference type="EC" id="3.1.3.18"/>
    </reaction>
</comment>
<dbReference type="RefSeq" id="WP_115304231.1">
    <property type="nucleotide sequence ID" value="NZ_CAAAHO010000009.1"/>
</dbReference>
<dbReference type="EC" id="3.1.3.18" evidence="4"/>
<evidence type="ECO:0000313" key="6">
    <source>
        <dbReference type="Proteomes" id="UP000254968"/>
    </source>
</evidence>
<dbReference type="GO" id="GO:0006281">
    <property type="term" value="P:DNA repair"/>
    <property type="evidence" value="ECO:0007669"/>
    <property type="project" value="TreeGrafter"/>
</dbReference>
<dbReference type="Gene3D" id="3.40.50.1000">
    <property type="entry name" value="HAD superfamily/HAD-like"/>
    <property type="match status" value="1"/>
</dbReference>
<reference evidence="5 6" key="1">
    <citation type="submission" date="2018-06" db="EMBL/GenBank/DDBJ databases">
        <authorList>
            <consortium name="Pathogen Informatics"/>
            <person name="Doyle S."/>
        </authorList>
    </citation>
    <scope>NUCLEOTIDE SEQUENCE [LARGE SCALE GENOMIC DNA]</scope>
    <source>
        <strain evidence="5 6">NCTC13315</strain>
    </source>
</reference>
<dbReference type="InterPro" id="IPR023214">
    <property type="entry name" value="HAD_sf"/>
</dbReference>
<comment type="similarity">
    <text evidence="3">Belongs to the HAD-like hydrolase superfamily. CbbY/CbbZ/Gph/YieH family.</text>
</comment>
<dbReference type="Pfam" id="PF13419">
    <property type="entry name" value="HAD_2"/>
    <property type="match status" value="1"/>
</dbReference>
<dbReference type="PANTHER" id="PTHR43434">
    <property type="entry name" value="PHOSPHOGLYCOLATE PHOSPHATASE"/>
    <property type="match status" value="1"/>
</dbReference>
<dbReference type="SFLD" id="SFLDG01129">
    <property type="entry name" value="C1.5:_HAD__Beta-PGM__Phosphata"/>
    <property type="match status" value="1"/>
</dbReference>
<keyword evidence="6" id="KW-1185">Reference proteome</keyword>
<name>A0A378JSQ7_9GAMM</name>
<dbReference type="InterPro" id="IPR041492">
    <property type="entry name" value="HAD_2"/>
</dbReference>
<evidence type="ECO:0000313" key="5">
    <source>
        <dbReference type="EMBL" id="STX55618.1"/>
    </source>
</evidence>
<dbReference type="OrthoDB" id="9800058at2"/>
<gene>
    <name evidence="5" type="ORF">NCTC13315_02989</name>
</gene>
<dbReference type="PANTHER" id="PTHR43434:SF1">
    <property type="entry name" value="PHOSPHOGLYCOLATE PHOSPHATASE"/>
    <property type="match status" value="1"/>
</dbReference>
<keyword evidence="5" id="KW-0378">Hydrolase</keyword>
<dbReference type="SUPFAM" id="SSF56784">
    <property type="entry name" value="HAD-like"/>
    <property type="match status" value="1"/>
</dbReference>
<dbReference type="Gene3D" id="1.10.150.240">
    <property type="entry name" value="Putative phosphatase, domain 2"/>
    <property type="match status" value="1"/>
</dbReference>
<organism evidence="5 6">
    <name type="scientific">Legionella beliardensis</name>
    <dbReference type="NCBI Taxonomy" id="91822"/>
    <lineage>
        <taxon>Bacteria</taxon>
        <taxon>Pseudomonadati</taxon>
        <taxon>Pseudomonadota</taxon>
        <taxon>Gammaproteobacteria</taxon>
        <taxon>Legionellales</taxon>
        <taxon>Legionellaceae</taxon>
        <taxon>Legionella</taxon>
    </lineage>
</organism>
<proteinExistence type="inferred from homology"/>
<evidence type="ECO:0000256" key="3">
    <source>
        <dbReference type="ARBA" id="ARBA00006171"/>
    </source>
</evidence>
<accession>A0A378JSQ7</accession>
<evidence type="ECO:0000256" key="4">
    <source>
        <dbReference type="ARBA" id="ARBA00013078"/>
    </source>
</evidence>